<organism evidence="1 2">
    <name type="scientific">Senna tora</name>
    <dbReference type="NCBI Taxonomy" id="362788"/>
    <lineage>
        <taxon>Eukaryota</taxon>
        <taxon>Viridiplantae</taxon>
        <taxon>Streptophyta</taxon>
        <taxon>Embryophyta</taxon>
        <taxon>Tracheophyta</taxon>
        <taxon>Spermatophyta</taxon>
        <taxon>Magnoliopsida</taxon>
        <taxon>eudicotyledons</taxon>
        <taxon>Gunneridae</taxon>
        <taxon>Pentapetalae</taxon>
        <taxon>rosids</taxon>
        <taxon>fabids</taxon>
        <taxon>Fabales</taxon>
        <taxon>Fabaceae</taxon>
        <taxon>Caesalpinioideae</taxon>
        <taxon>Cassia clade</taxon>
        <taxon>Senna</taxon>
    </lineage>
</organism>
<dbReference type="EMBL" id="JAAIUW010000002">
    <property type="protein sequence ID" value="KAF7841624.1"/>
    <property type="molecule type" value="Genomic_DNA"/>
</dbReference>
<name>A0A834XCB0_9FABA</name>
<gene>
    <name evidence="1" type="ORF">G2W53_003922</name>
</gene>
<comment type="caution">
    <text evidence="1">The sequence shown here is derived from an EMBL/GenBank/DDBJ whole genome shotgun (WGS) entry which is preliminary data.</text>
</comment>
<evidence type="ECO:0000313" key="2">
    <source>
        <dbReference type="Proteomes" id="UP000634136"/>
    </source>
</evidence>
<keyword evidence="2" id="KW-1185">Reference proteome</keyword>
<accession>A0A834XCB0</accession>
<protein>
    <submittedName>
        <fullName evidence="1">Uncharacterized protein</fullName>
    </submittedName>
</protein>
<reference evidence="1" key="1">
    <citation type="submission" date="2020-09" db="EMBL/GenBank/DDBJ databases">
        <title>Genome-Enabled Discovery of Anthraquinone Biosynthesis in Senna tora.</title>
        <authorList>
            <person name="Kang S.-H."/>
            <person name="Pandey R.P."/>
            <person name="Lee C.-M."/>
            <person name="Sim J.-S."/>
            <person name="Jeong J.-T."/>
            <person name="Choi B.-S."/>
            <person name="Jung M."/>
            <person name="Ginzburg D."/>
            <person name="Zhao K."/>
            <person name="Won S.Y."/>
            <person name="Oh T.-J."/>
            <person name="Yu Y."/>
            <person name="Kim N.-H."/>
            <person name="Lee O.R."/>
            <person name="Lee T.-H."/>
            <person name="Bashyal P."/>
            <person name="Kim T.-S."/>
            <person name="Lee W.-H."/>
            <person name="Kawkins C."/>
            <person name="Kim C.-K."/>
            <person name="Kim J.S."/>
            <person name="Ahn B.O."/>
            <person name="Rhee S.Y."/>
            <person name="Sohng J.K."/>
        </authorList>
    </citation>
    <scope>NUCLEOTIDE SEQUENCE</scope>
    <source>
        <tissue evidence="1">Leaf</tissue>
    </source>
</reference>
<proteinExistence type="predicted"/>
<dbReference type="Proteomes" id="UP000634136">
    <property type="component" value="Unassembled WGS sequence"/>
</dbReference>
<evidence type="ECO:0000313" key="1">
    <source>
        <dbReference type="EMBL" id="KAF7841624.1"/>
    </source>
</evidence>
<sequence>MRRKNTRDSLPAKLVKRSGKRRIFSLILYNKEGWLIKRVRSWWEESPLLPDGGARKWHQEPTRVQMQAAITLLAFG</sequence>
<dbReference type="AlphaFoldDB" id="A0A834XCB0"/>